<gene>
    <name evidence="2" type="ORF">F0238_15910</name>
</gene>
<dbReference type="PANTHER" id="PTHR11803:SF58">
    <property type="entry name" value="PROTEIN HMF1-RELATED"/>
    <property type="match status" value="1"/>
</dbReference>
<dbReference type="RefSeq" id="WP_171353154.1">
    <property type="nucleotide sequence ID" value="NZ_VTXP01000008.1"/>
</dbReference>
<dbReference type="Proteomes" id="UP000576645">
    <property type="component" value="Unassembled WGS sequence"/>
</dbReference>
<evidence type="ECO:0000313" key="3">
    <source>
        <dbReference type="Proteomes" id="UP000576645"/>
    </source>
</evidence>
<dbReference type="SUPFAM" id="SSF55298">
    <property type="entry name" value="YjgF-like"/>
    <property type="match status" value="1"/>
</dbReference>
<proteinExistence type="inferred from homology"/>
<dbReference type="InterPro" id="IPR035959">
    <property type="entry name" value="RutC-like_sf"/>
</dbReference>
<organism evidence="2 3">
    <name type="scientific">Vibrio coralliilyticus</name>
    <dbReference type="NCBI Taxonomy" id="190893"/>
    <lineage>
        <taxon>Bacteria</taxon>
        <taxon>Pseudomonadati</taxon>
        <taxon>Pseudomonadota</taxon>
        <taxon>Gammaproteobacteria</taxon>
        <taxon>Vibrionales</taxon>
        <taxon>Vibrionaceae</taxon>
        <taxon>Vibrio</taxon>
    </lineage>
</organism>
<accession>A0AAP7DFA0</accession>
<reference evidence="2 3" key="1">
    <citation type="submission" date="2019-09" db="EMBL/GenBank/DDBJ databases">
        <title>Draft genome sequencing and comparative genomics of hatchery-associated Vibrios.</title>
        <authorList>
            <person name="Kehlet-Delgado H."/>
            <person name="Mueller R.S."/>
        </authorList>
    </citation>
    <scope>NUCLEOTIDE SEQUENCE [LARGE SCALE GENOMIC DNA]</scope>
    <source>
        <strain evidence="2 3">09-121-3</strain>
    </source>
</reference>
<dbReference type="CDD" id="cd00448">
    <property type="entry name" value="YjgF_YER057c_UK114_family"/>
    <property type="match status" value="1"/>
</dbReference>
<dbReference type="PANTHER" id="PTHR11803">
    <property type="entry name" value="2-IMINOBUTANOATE/2-IMINOPROPANOATE DEAMINASE RIDA"/>
    <property type="match status" value="1"/>
</dbReference>
<protein>
    <submittedName>
        <fullName evidence="2">RidA family protein</fullName>
    </submittedName>
</protein>
<sequence length="162" mass="18264">MIRILTLFFAYLVATVSFANEIIGENKMHINRINPEGTFNTQEFGYTSVIETSGNGRYLFVSGVFSIDESGKIIGNSFSEQVNQSFENIRKILQHFKVEPQNVIKTTTLIVNHKEEYLPVLHAQNKALFGDSPPTSTVIPVPRLALDSMLFEIELVIYIPNP</sequence>
<dbReference type="Gene3D" id="3.30.1330.40">
    <property type="entry name" value="RutC-like"/>
    <property type="match status" value="1"/>
</dbReference>
<dbReference type="AlphaFoldDB" id="A0AAP7DFA0"/>
<dbReference type="GO" id="GO:0019239">
    <property type="term" value="F:deaminase activity"/>
    <property type="evidence" value="ECO:0007669"/>
    <property type="project" value="TreeGrafter"/>
</dbReference>
<dbReference type="GO" id="GO:0005829">
    <property type="term" value="C:cytosol"/>
    <property type="evidence" value="ECO:0007669"/>
    <property type="project" value="TreeGrafter"/>
</dbReference>
<evidence type="ECO:0000256" key="1">
    <source>
        <dbReference type="ARBA" id="ARBA00010552"/>
    </source>
</evidence>
<evidence type="ECO:0000313" key="2">
    <source>
        <dbReference type="EMBL" id="NOJ24220.1"/>
    </source>
</evidence>
<dbReference type="Pfam" id="PF01042">
    <property type="entry name" value="Ribonuc_L-PSP"/>
    <property type="match status" value="1"/>
</dbReference>
<dbReference type="EMBL" id="VTXP01000008">
    <property type="protein sequence ID" value="NOJ24220.1"/>
    <property type="molecule type" value="Genomic_DNA"/>
</dbReference>
<name>A0AAP7DFA0_9VIBR</name>
<comment type="caution">
    <text evidence="2">The sequence shown here is derived from an EMBL/GenBank/DDBJ whole genome shotgun (WGS) entry which is preliminary data.</text>
</comment>
<comment type="similarity">
    <text evidence="1">Belongs to the RutC family.</text>
</comment>
<dbReference type="InterPro" id="IPR006175">
    <property type="entry name" value="YjgF/YER057c/UK114"/>
</dbReference>